<accession>A0AAD6W3Y5</accession>
<dbReference type="AlphaFoldDB" id="A0AAD6W3Y5"/>
<protein>
    <submittedName>
        <fullName evidence="1">Uncharacterized protein</fullName>
    </submittedName>
</protein>
<evidence type="ECO:0000313" key="1">
    <source>
        <dbReference type="EMBL" id="KAJ6998297.1"/>
    </source>
</evidence>
<sequence length="132" mass="15006">MNRWGSTKERKKLFKSGQWGKPQPLWTKAETIALLLDIEATPLAFLHSISIPYAPLFTNRESLSVSIHVEVFNPPKSRDRGREYLSITHTTSVDPSSSLRRVNSLDKYIKEEKKKKKRVGGLSPWVAESSTP</sequence>
<evidence type="ECO:0000313" key="2">
    <source>
        <dbReference type="Proteomes" id="UP001164929"/>
    </source>
</evidence>
<keyword evidence="2" id="KW-1185">Reference proteome</keyword>
<dbReference type="EMBL" id="JAQIZT010000005">
    <property type="protein sequence ID" value="KAJ6998297.1"/>
    <property type="molecule type" value="Genomic_DNA"/>
</dbReference>
<gene>
    <name evidence="1" type="ORF">NC653_014479</name>
</gene>
<proteinExistence type="predicted"/>
<comment type="caution">
    <text evidence="1">The sequence shown here is derived from an EMBL/GenBank/DDBJ whole genome shotgun (WGS) entry which is preliminary data.</text>
</comment>
<name>A0AAD6W3Y5_9ROSI</name>
<organism evidence="1 2">
    <name type="scientific">Populus alba x Populus x berolinensis</name>
    <dbReference type="NCBI Taxonomy" id="444605"/>
    <lineage>
        <taxon>Eukaryota</taxon>
        <taxon>Viridiplantae</taxon>
        <taxon>Streptophyta</taxon>
        <taxon>Embryophyta</taxon>
        <taxon>Tracheophyta</taxon>
        <taxon>Spermatophyta</taxon>
        <taxon>Magnoliopsida</taxon>
        <taxon>eudicotyledons</taxon>
        <taxon>Gunneridae</taxon>
        <taxon>Pentapetalae</taxon>
        <taxon>rosids</taxon>
        <taxon>fabids</taxon>
        <taxon>Malpighiales</taxon>
        <taxon>Salicaceae</taxon>
        <taxon>Saliceae</taxon>
        <taxon>Populus</taxon>
    </lineage>
</organism>
<reference evidence="1" key="1">
    <citation type="journal article" date="2023" name="Mol. Ecol. Resour.">
        <title>Chromosome-level genome assembly of a triploid poplar Populus alba 'Berolinensis'.</title>
        <authorList>
            <person name="Chen S."/>
            <person name="Yu Y."/>
            <person name="Wang X."/>
            <person name="Wang S."/>
            <person name="Zhang T."/>
            <person name="Zhou Y."/>
            <person name="He R."/>
            <person name="Meng N."/>
            <person name="Wang Y."/>
            <person name="Liu W."/>
            <person name="Liu Z."/>
            <person name="Liu J."/>
            <person name="Guo Q."/>
            <person name="Huang H."/>
            <person name="Sederoff R.R."/>
            <person name="Wang G."/>
            <person name="Qu G."/>
            <person name="Chen S."/>
        </authorList>
    </citation>
    <scope>NUCLEOTIDE SEQUENCE</scope>
    <source>
        <strain evidence="1">SC-2020</strain>
    </source>
</reference>
<dbReference type="Proteomes" id="UP001164929">
    <property type="component" value="Chromosome 5"/>
</dbReference>